<dbReference type="PANTHER" id="PTHR37419:SF1">
    <property type="entry name" value="SERINE_THREONINE-PROTEIN KINASE TOXIN HIPA"/>
    <property type="match status" value="1"/>
</dbReference>
<dbReference type="PANTHER" id="PTHR37419">
    <property type="entry name" value="SERINE/THREONINE-PROTEIN KINASE TOXIN HIPA"/>
    <property type="match status" value="1"/>
</dbReference>
<keyword evidence="3" id="KW-0418">Kinase</keyword>
<keyword evidence="6" id="KW-0614">Plasmid</keyword>
<dbReference type="Pfam" id="PF07804">
    <property type="entry name" value="HipA_C"/>
    <property type="match status" value="1"/>
</dbReference>
<name>A0ABY6C7V9_9HYPH</name>
<comment type="similarity">
    <text evidence="1">Belongs to the HipA Ser/Thr kinase family.</text>
</comment>
<feature type="domain" description="HipA-like C-terminal" evidence="4">
    <location>
        <begin position="155"/>
        <end position="379"/>
    </location>
</feature>
<evidence type="ECO:0000313" key="6">
    <source>
        <dbReference type="EMBL" id="UXN67958.1"/>
    </source>
</evidence>
<evidence type="ECO:0000256" key="1">
    <source>
        <dbReference type="ARBA" id="ARBA00010164"/>
    </source>
</evidence>
<geneLocation type="plasmid" evidence="6 7">
    <name>p_unnamed1</name>
</geneLocation>
<dbReference type="RefSeq" id="WP_262165527.1">
    <property type="nucleotide sequence ID" value="NZ_CP104964.1"/>
</dbReference>
<evidence type="ECO:0000259" key="4">
    <source>
        <dbReference type="Pfam" id="PF07804"/>
    </source>
</evidence>
<sequence>MPITLDVRLDGFDQPIGHLFGDDRGGVAFAYRPDYLARPDAMAISMSLPLSETGYGDPPTRAYFDNLLQERDTARADIIAKYDIANDDIAGILLHLGKDCSGAISVLPEGAPATKVPGDLLADYVPLADDRLIAIIQSLHERRALPADVQDPSPLAGVQSKIAVTRLPDGRFAEPREGSGAPTTHILKVPDDRHRRDALHEHAAMELSRSFGFPTASTSVVEIGGISVLAVERFDRKIDQDGRIIRRHQEDFCQALGLPARQKYERRGTEGRRFDAVAVGQLLDQTIDPAVEKRLFVEETFFDLLIGNVDGHAKNFSIFHLPGNRIHSTPRYDVMPTMLDRGTTDEFAYRIGNAELLNALSWDAVDDFLAALGFSSRAGRRRLAGDIVPATIRRLNEKIEDIAAEYLKDFADLLATNIRTTCRRLDIEIPTPAGDRDTFVR</sequence>
<evidence type="ECO:0000256" key="3">
    <source>
        <dbReference type="ARBA" id="ARBA00022777"/>
    </source>
</evidence>
<dbReference type="NCBIfam" id="TIGR03071">
    <property type="entry name" value="couple_hipA"/>
    <property type="match status" value="1"/>
</dbReference>
<keyword evidence="2" id="KW-0808">Transferase</keyword>
<dbReference type="Proteomes" id="UP001061862">
    <property type="component" value="Plasmid p_unnamed1"/>
</dbReference>
<dbReference type="InterPro" id="IPR012893">
    <property type="entry name" value="HipA-like_C"/>
</dbReference>
<evidence type="ECO:0000256" key="2">
    <source>
        <dbReference type="ARBA" id="ARBA00022679"/>
    </source>
</evidence>
<evidence type="ECO:0000259" key="5">
    <source>
        <dbReference type="Pfam" id="PF13657"/>
    </source>
</evidence>
<proteinExistence type="inferred from homology"/>
<keyword evidence="7" id="KW-1185">Reference proteome</keyword>
<gene>
    <name evidence="6" type="ORF">N8A98_00075</name>
</gene>
<dbReference type="InterPro" id="IPR052028">
    <property type="entry name" value="HipA_Ser/Thr_kinase"/>
</dbReference>
<reference evidence="6 7" key="1">
    <citation type="submission" date="2022-09" db="EMBL/GenBank/DDBJ databases">
        <title>Interaction between co-microsymbionts with complementary sets of symbiotic genes in legume-rhizobium systems.</title>
        <authorList>
            <person name="Safronova V."/>
            <person name="Sazanova A."/>
            <person name="Afonin A."/>
            <person name="Chirak E."/>
        </authorList>
    </citation>
    <scope>NUCLEOTIDE SEQUENCE [LARGE SCALE GENOMIC DNA]</scope>
    <source>
        <strain evidence="6 7">A18/4-1</strain>
        <plasmid evidence="6 7">p_unnamed1</plasmid>
    </source>
</reference>
<dbReference type="InterPro" id="IPR017508">
    <property type="entry name" value="HipA_N1"/>
</dbReference>
<organism evidence="6 7">
    <name type="scientific">Devosia neptuniae</name>
    <dbReference type="NCBI Taxonomy" id="191302"/>
    <lineage>
        <taxon>Bacteria</taxon>
        <taxon>Pseudomonadati</taxon>
        <taxon>Pseudomonadota</taxon>
        <taxon>Alphaproteobacteria</taxon>
        <taxon>Hyphomicrobiales</taxon>
        <taxon>Devosiaceae</taxon>
        <taxon>Devosia</taxon>
    </lineage>
</organism>
<protein>
    <submittedName>
        <fullName evidence="6">HipA domain-containing protein</fullName>
    </submittedName>
</protein>
<accession>A0ABY6C7V9</accession>
<dbReference type="Pfam" id="PF13657">
    <property type="entry name" value="Couple_hipA"/>
    <property type="match status" value="1"/>
</dbReference>
<evidence type="ECO:0000313" key="7">
    <source>
        <dbReference type="Proteomes" id="UP001061862"/>
    </source>
</evidence>
<dbReference type="EMBL" id="CP104964">
    <property type="protein sequence ID" value="UXN67958.1"/>
    <property type="molecule type" value="Genomic_DNA"/>
</dbReference>
<feature type="domain" description="HipA N-terminal subdomain 1" evidence="5">
    <location>
        <begin position="6"/>
        <end position="106"/>
    </location>
</feature>